<organism evidence="1 2">
    <name type="scientific">Brassica oleracea var. oleracea</name>
    <dbReference type="NCBI Taxonomy" id="109376"/>
    <lineage>
        <taxon>Eukaryota</taxon>
        <taxon>Viridiplantae</taxon>
        <taxon>Streptophyta</taxon>
        <taxon>Embryophyta</taxon>
        <taxon>Tracheophyta</taxon>
        <taxon>Spermatophyta</taxon>
        <taxon>Magnoliopsida</taxon>
        <taxon>eudicotyledons</taxon>
        <taxon>Gunneridae</taxon>
        <taxon>Pentapetalae</taxon>
        <taxon>rosids</taxon>
        <taxon>malvids</taxon>
        <taxon>Brassicales</taxon>
        <taxon>Brassicaceae</taxon>
        <taxon>Brassiceae</taxon>
        <taxon>Brassica</taxon>
    </lineage>
</organism>
<protein>
    <submittedName>
        <fullName evidence="1">Uncharacterized protein</fullName>
    </submittedName>
</protein>
<evidence type="ECO:0000313" key="1">
    <source>
        <dbReference type="EnsemblPlants" id="Bo1g095820.1"/>
    </source>
</evidence>
<keyword evidence="2" id="KW-1185">Reference proteome</keyword>
<dbReference type="HOGENOM" id="CLU_1344912_0_0_1"/>
<dbReference type="Proteomes" id="UP000032141">
    <property type="component" value="Chromosome C1"/>
</dbReference>
<accession>A0A0D3AAL5</accession>
<dbReference type="Gramene" id="Bo1g095820.1">
    <property type="protein sequence ID" value="Bo1g095820.1"/>
    <property type="gene ID" value="Bo1g095820"/>
</dbReference>
<reference evidence="1" key="2">
    <citation type="submission" date="2015-03" db="UniProtKB">
        <authorList>
            <consortium name="EnsemblPlants"/>
        </authorList>
    </citation>
    <scope>IDENTIFICATION</scope>
</reference>
<dbReference type="EnsemblPlants" id="Bo1g095820.1">
    <property type="protein sequence ID" value="Bo1g095820.1"/>
    <property type="gene ID" value="Bo1g095820"/>
</dbReference>
<evidence type="ECO:0000313" key="2">
    <source>
        <dbReference type="Proteomes" id="UP000032141"/>
    </source>
</evidence>
<name>A0A0D3AAL5_BRAOL</name>
<reference evidence="1 2" key="1">
    <citation type="journal article" date="2014" name="Genome Biol.">
        <title>Transcriptome and methylome profiling reveals relics of genome dominance in the mesopolyploid Brassica oleracea.</title>
        <authorList>
            <person name="Parkin I.A."/>
            <person name="Koh C."/>
            <person name="Tang H."/>
            <person name="Robinson S.J."/>
            <person name="Kagale S."/>
            <person name="Clarke W.E."/>
            <person name="Town C.D."/>
            <person name="Nixon J."/>
            <person name="Krishnakumar V."/>
            <person name="Bidwell S.L."/>
            <person name="Denoeud F."/>
            <person name="Belcram H."/>
            <person name="Links M.G."/>
            <person name="Just J."/>
            <person name="Clarke C."/>
            <person name="Bender T."/>
            <person name="Huebert T."/>
            <person name="Mason A.S."/>
            <person name="Pires J.C."/>
            <person name="Barker G."/>
            <person name="Moore J."/>
            <person name="Walley P.G."/>
            <person name="Manoli S."/>
            <person name="Batley J."/>
            <person name="Edwards D."/>
            <person name="Nelson M.N."/>
            <person name="Wang X."/>
            <person name="Paterson A.H."/>
            <person name="King G."/>
            <person name="Bancroft I."/>
            <person name="Chalhoub B."/>
            <person name="Sharpe A.G."/>
        </authorList>
    </citation>
    <scope>NUCLEOTIDE SEQUENCE</scope>
    <source>
        <strain evidence="1 2">cv. TO1000</strain>
    </source>
</reference>
<sequence length="204" mass="23615">MIGCLRTPFEVQAERSSIKRVEQEIELSLRVRLSLVLTLRRRNIFGLSADVRIQNCCCCLDANGSVHSDSQGHCRSRIRPCYFRVNIKAFERILMTYSFLERIGQPAVDLANDREKSVPFNMLTATFILEFSSSQMFSMRFRDSLGSTETERNDLMLEDFSKNYLYETGFIKPERASRLWLIVEFQFDIGTCYSIRMIGTTNAV</sequence>
<dbReference type="AlphaFoldDB" id="A0A0D3AAL5"/>
<proteinExistence type="predicted"/>